<dbReference type="PANTHER" id="PTHR14303">
    <property type="entry name" value="DNA POLYMERASE DELTA SUBUNIT 4"/>
    <property type="match status" value="1"/>
</dbReference>
<name>A0A2P7ZDH6_9PEZI</name>
<dbReference type="GO" id="GO:0003887">
    <property type="term" value="F:DNA-directed DNA polymerase activity"/>
    <property type="evidence" value="ECO:0007669"/>
    <property type="project" value="TreeGrafter"/>
</dbReference>
<dbReference type="EMBL" id="NHZQ01000236">
    <property type="protein sequence ID" value="PSK46275.1"/>
    <property type="molecule type" value="Genomic_DNA"/>
</dbReference>
<dbReference type="AlphaFoldDB" id="A0A2P7ZDH6"/>
<keyword evidence="3" id="KW-1185">Reference proteome</keyword>
<dbReference type="GO" id="GO:0000731">
    <property type="term" value="P:DNA synthesis involved in DNA repair"/>
    <property type="evidence" value="ECO:0007669"/>
    <property type="project" value="InterPro"/>
</dbReference>
<feature type="region of interest" description="Disordered" evidence="1">
    <location>
        <begin position="1"/>
        <end position="113"/>
    </location>
</feature>
<dbReference type="OrthoDB" id="337486at2759"/>
<dbReference type="GO" id="GO:0006261">
    <property type="term" value="P:DNA-templated DNA replication"/>
    <property type="evidence" value="ECO:0007669"/>
    <property type="project" value="TreeGrafter"/>
</dbReference>
<accession>A0A2P7ZDH6</accession>
<dbReference type="Proteomes" id="UP000243723">
    <property type="component" value="Unassembled WGS sequence"/>
</dbReference>
<evidence type="ECO:0000313" key="2">
    <source>
        <dbReference type="EMBL" id="PSK46275.1"/>
    </source>
</evidence>
<comment type="caution">
    <text evidence="2">The sequence shown here is derived from an EMBL/GenBank/DDBJ whole genome shotgun (WGS) entry which is preliminary data.</text>
</comment>
<evidence type="ECO:0000256" key="1">
    <source>
        <dbReference type="SAM" id="MobiDB-lite"/>
    </source>
</evidence>
<dbReference type="GO" id="GO:0043625">
    <property type="term" value="C:delta DNA polymerase complex"/>
    <property type="evidence" value="ECO:0007669"/>
    <property type="project" value="TreeGrafter"/>
</dbReference>
<evidence type="ECO:0000313" key="3">
    <source>
        <dbReference type="Proteomes" id="UP000243723"/>
    </source>
</evidence>
<dbReference type="Pfam" id="PF04081">
    <property type="entry name" value="DNA_pol_delta_4"/>
    <property type="match status" value="1"/>
</dbReference>
<dbReference type="STRING" id="40998.A0A2P7ZDH6"/>
<gene>
    <name evidence="2" type="ORF">B9Z65_5243</name>
</gene>
<feature type="compositionally biased region" description="Polar residues" evidence="1">
    <location>
        <begin position="8"/>
        <end position="26"/>
    </location>
</feature>
<evidence type="ECO:0008006" key="4">
    <source>
        <dbReference type="Google" id="ProtNLM"/>
    </source>
</evidence>
<sequence length="228" mass="25252">MPPKRATRTSSRGTQGTLSFGSQNRITKPTTSPPSKKTKKDPAVLEAQLSREDLQPATDSAHPTPTKRQRTTGPPPAEDPLASISAVKSEDVLGGRSTPEPEVEAQDEDEKADDEAALKLSVAKVKAYWREKESARLAPRVHQQELSLGEKILREWDMSGQFGPCIGISRLRRWRRARRLGLEPPLEVLAVLLGKLDAEEKGRGKKEDGEDRERAYVDLLMGNRMVVV</sequence>
<reference evidence="2 3" key="1">
    <citation type="submission" date="2017-05" db="EMBL/GenBank/DDBJ databases">
        <title>Draft genome sequence of Elsinoe australis.</title>
        <authorList>
            <person name="Cheng Q."/>
        </authorList>
    </citation>
    <scope>NUCLEOTIDE SEQUENCE [LARGE SCALE GENOMIC DNA]</scope>
    <source>
        <strain evidence="2 3">NL1</strain>
    </source>
</reference>
<proteinExistence type="predicted"/>
<organism evidence="2 3">
    <name type="scientific">Elsinoe australis</name>
    <dbReference type="NCBI Taxonomy" id="40998"/>
    <lineage>
        <taxon>Eukaryota</taxon>
        <taxon>Fungi</taxon>
        <taxon>Dikarya</taxon>
        <taxon>Ascomycota</taxon>
        <taxon>Pezizomycotina</taxon>
        <taxon>Dothideomycetes</taxon>
        <taxon>Dothideomycetidae</taxon>
        <taxon>Myriangiales</taxon>
        <taxon>Elsinoaceae</taxon>
        <taxon>Elsinoe</taxon>
    </lineage>
</organism>
<protein>
    <recommendedName>
        <fullName evidence="4">DNA polymerase delta subunit 4</fullName>
    </recommendedName>
</protein>
<dbReference type="InterPro" id="IPR007218">
    <property type="entry name" value="DNA_pol_delta_4"/>
</dbReference>
<feature type="compositionally biased region" description="Acidic residues" evidence="1">
    <location>
        <begin position="101"/>
        <end position="113"/>
    </location>
</feature>
<dbReference type="PANTHER" id="PTHR14303:SF0">
    <property type="entry name" value="DNA POLYMERASE DELTA SUBUNIT 4"/>
    <property type="match status" value="1"/>
</dbReference>